<dbReference type="EMBL" id="OC974531">
    <property type="protein sequence ID" value="CAD7668581.1"/>
    <property type="molecule type" value="Genomic_DNA"/>
</dbReference>
<dbReference type="SUPFAM" id="SSF52402">
    <property type="entry name" value="Adenine nucleotide alpha hydrolases-like"/>
    <property type="match status" value="1"/>
</dbReference>
<dbReference type="PANTHER" id="PTHR11933">
    <property type="entry name" value="TRNA 5-METHYLAMINOMETHYL-2-THIOURIDYLATE -METHYLTRANSFERASE"/>
    <property type="match status" value="1"/>
</dbReference>
<dbReference type="GO" id="GO:0002143">
    <property type="term" value="P:tRNA wobble position uridine thiolation"/>
    <property type="evidence" value="ECO:0007669"/>
    <property type="project" value="TreeGrafter"/>
</dbReference>
<dbReference type="OrthoDB" id="3685at2759"/>
<dbReference type="EMBL" id="CAJPVJ010059706">
    <property type="protein sequence ID" value="CAG2184030.1"/>
    <property type="molecule type" value="Genomic_DNA"/>
</dbReference>
<accession>A0A7R9MUW5</accession>
<dbReference type="GO" id="GO:0005739">
    <property type="term" value="C:mitochondrion"/>
    <property type="evidence" value="ECO:0007669"/>
    <property type="project" value="TreeGrafter"/>
</dbReference>
<dbReference type="Pfam" id="PF03054">
    <property type="entry name" value="tRNA_Me_trans"/>
    <property type="match status" value="1"/>
</dbReference>
<feature type="non-terminal residue" evidence="1">
    <location>
        <position position="1"/>
    </location>
</feature>
<protein>
    <submittedName>
        <fullName evidence="1">Uncharacterized protein</fullName>
    </submittedName>
</protein>
<dbReference type="InterPro" id="IPR014729">
    <property type="entry name" value="Rossmann-like_a/b/a_fold"/>
</dbReference>
<reference evidence="1" key="1">
    <citation type="submission" date="2020-11" db="EMBL/GenBank/DDBJ databases">
        <authorList>
            <person name="Tran Van P."/>
        </authorList>
    </citation>
    <scope>NUCLEOTIDE SEQUENCE</scope>
</reference>
<proteinExistence type="predicted"/>
<keyword evidence="2" id="KW-1185">Reference proteome</keyword>
<dbReference type="Proteomes" id="UP000728032">
    <property type="component" value="Unassembled WGS sequence"/>
</dbReference>
<dbReference type="PANTHER" id="PTHR11933:SF5">
    <property type="entry name" value="MITOCHONDRIAL TRNA-SPECIFIC 2-THIOURIDYLASE 1"/>
    <property type="match status" value="1"/>
</dbReference>
<evidence type="ECO:0000313" key="2">
    <source>
        <dbReference type="Proteomes" id="UP000728032"/>
    </source>
</evidence>
<dbReference type="Gene3D" id="3.40.50.620">
    <property type="entry name" value="HUPs"/>
    <property type="match status" value="1"/>
</dbReference>
<feature type="non-terminal residue" evidence="1">
    <location>
        <position position="96"/>
    </location>
</feature>
<gene>
    <name evidence="1" type="ORF">ONB1V03_LOCUS23450</name>
</gene>
<sequence>YSSGKTPNPDLKVNCIATGHYAGTSYGDLWQYYDNDIPVRLLRPKDKIKDQTLFLSQISQKSLKKVMFPLQHLLKSEVKSIALRNGFEKIAKRREV</sequence>
<evidence type="ECO:0000313" key="1">
    <source>
        <dbReference type="EMBL" id="CAD7668581.1"/>
    </source>
</evidence>
<dbReference type="AlphaFoldDB" id="A0A7R9MUW5"/>
<name>A0A7R9MUW5_9ACAR</name>
<organism evidence="1">
    <name type="scientific">Oppiella nova</name>
    <dbReference type="NCBI Taxonomy" id="334625"/>
    <lineage>
        <taxon>Eukaryota</taxon>
        <taxon>Metazoa</taxon>
        <taxon>Ecdysozoa</taxon>
        <taxon>Arthropoda</taxon>
        <taxon>Chelicerata</taxon>
        <taxon>Arachnida</taxon>
        <taxon>Acari</taxon>
        <taxon>Acariformes</taxon>
        <taxon>Sarcoptiformes</taxon>
        <taxon>Oribatida</taxon>
        <taxon>Brachypylina</taxon>
        <taxon>Oppioidea</taxon>
        <taxon>Oppiidae</taxon>
        <taxon>Oppiella</taxon>
    </lineage>
</organism>